<dbReference type="InterPro" id="IPR036249">
    <property type="entry name" value="Thioredoxin-like_sf"/>
</dbReference>
<accession>A0A0V1PWB0</accession>
<evidence type="ECO:0000313" key="4">
    <source>
        <dbReference type="Proteomes" id="UP000054251"/>
    </source>
</evidence>
<dbReference type="Pfam" id="PF00085">
    <property type="entry name" value="Thioredoxin"/>
    <property type="match status" value="1"/>
</dbReference>
<evidence type="ECO:0000313" key="3">
    <source>
        <dbReference type="EMBL" id="KSA00378.1"/>
    </source>
</evidence>
<dbReference type="EMBL" id="LMYN01000090">
    <property type="protein sequence ID" value="KSA00378.1"/>
    <property type="molecule type" value="Genomic_DNA"/>
</dbReference>
<dbReference type="OrthoDB" id="10263751at2759"/>
<reference evidence="3 4" key="1">
    <citation type="submission" date="2015-11" db="EMBL/GenBank/DDBJ databases">
        <title>The genome of Debaryomyces fabryi.</title>
        <authorList>
            <person name="Tafer H."/>
            <person name="Lopandic K."/>
        </authorList>
    </citation>
    <scope>NUCLEOTIDE SEQUENCE [LARGE SCALE GENOMIC DNA]</scope>
    <source>
        <strain evidence="3 4">CBS 789</strain>
    </source>
</reference>
<keyword evidence="4" id="KW-1185">Reference proteome</keyword>
<organism evidence="3 4">
    <name type="scientific">Debaryomyces fabryi</name>
    <dbReference type="NCBI Taxonomy" id="58627"/>
    <lineage>
        <taxon>Eukaryota</taxon>
        <taxon>Fungi</taxon>
        <taxon>Dikarya</taxon>
        <taxon>Ascomycota</taxon>
        <taxon>Saccharomycotina</taxon>
        <taxon>Pichiomycetes</taxon>
        <taxon>Debaryomycetaceae</taxon>
        <taxon>Debaryomyces</taxon>
    </lineage>
</organism>
<dbReference type="CDD" id="cd02947">
    <property type="entry name" value="TRX_family"/>
    <property type="match status" value="1"/>
</dbReference>
<proteinExistence type="predicted"/>
<dbReference type="SUPFAM" id="SSF52833">
    <property type="entry name" value="Thioredoxin-like"/>
    <property type="match status" value="1"/>
</dbReference>
<comment type="caution">
    <text evidence="3">The sequence shown here is derived from an EMBL/GenBank/DDBJ whole genome shotgun (WGS) entry which is preliminary data.</text>
</comment>
<keyword evidence="1" id="KW-1015">Disulfide bond</keyword>
<evidence type="ECO:0000256" key="1">
    <source>
        <dbReference type="ARBA" id="ARBA00023157"/>
    </source>
</evidence>
<dbReference type="FunFam" id="3.40.30.10:FF:000245">
    <property type="entry name" value="Thioredoxin"/>
    <property type="match status" value="1"/>
</dbReference>
<feature type="domain" description="Thioredoxin" evidence="2">
    <location>
        <begin position="10"/>
        <end position="150"/>
    </location>
</feature>
<sequence length="156" mass="17353">MLRTLPIRALNASKPSLGFSFTRTSTFGIPQLYNKRSYSSEAPHGNVKELEDLKQFKQFISNGEKVSVIDFYATWCGPCKALEPIFAMLSERVPEVQFGRVDVDKAQDTAMEYGITAMPTCKFFKDGEQLDTIIGANPPKLVSLIKEHSGVDISGR</sequence>
<dbReference type="Gene3D" id="3.40.30.10">
    <property type="entry name" value="Glutaredoxin"/>
    <property type="match status" value="1"/>
</dbReference>
<dbReference type="PROSITE" id="PS51352">
    <property type="entry name" value="THIOREDOXIN_2"/>
    <property type="match status" value="1"/>
</dbReference>
<dbReference type="GeneID" id="26840859"/>
<evidence type="ECO:0000259" key="2">
    <source>
        <dbReference type="PROSITE" id="PS51352"/>
    </source>
</evidence>
<dbReference type="AlphaFoldDB" id="A0A0V1PWB0"/>
<gene>
    <name evidence="3" type="ORF">AC631_03850</name>
</gene>
<dbReference type="RefSeq" id="XP_015466480.1">
    <property type="nucleotide sequence ID" value="XM_015612679.1"/>
</dbReference>
<dbReference type="PROSITE" id="PS00194">
    <property type="entry name" value="THIOREDOXIN_1"/>
    <property type="match status" value="1"/>
</dbReference>
<dbReference type="PRINTS" id="PR00421">
    <property type="entry name" value="THIOREDOXIN"/>
</dbReference>
<dbReference type="InterPro" id="IPR017937">
    <property type="entry name" value="Thioredoxin_CS"/>
</dbReference>
<dbReference type="GO" id="GO:0015035">
    <property type="term" value="F:protein-disulfide reductase activity"/>
    <property type="evidence" value="ECO:0007669"/>
    <property type="project" value="InterPro"/>
</dbReference>
<dbReference type="InterPro" id="IPR013766">
    <property type="entry name" value="Thioredoxin_domain"/>
</dbReference>
<dbReference type="Proteomes" id="UP000054251">
    <property type="component" value="Unassembled WGS sequence"/>
</dbReference>
<dbReference type="InterPro" id="IPR005746">
    <property type="entry name" value="Thioredoxin"/>
</dbReference>
<name>A0A0V1PWB0_9ASCO</name>
<protein>
    <recommendedName>
        <fullName evidence="2">Thioredoxin domain-containing protein</fullName>
    </recommendedName>
</protein>
<dbReference type="NCBIfam" id="TIGR01068">
    <property type="entry name" value="thioredoxin"/>
    <property type="match status" value="1"/>
</dbReference>
<dbReference type="PANTHER" id="PTHR46115">
    <property type="entry name" value="THIOREDOXIN-LIKE PROTEIN 1"/>
    <property type="match status" value="1"/>
</dbReference>